<evidence type="ECO:0000313" key="2">
    <source>
        <dbReference type="EMBL" id="CAG8447498.1"/>
    </source>
</evidence>
<reference evidence="2" key="1">
    <citation type="submission" date="2021-06" db="EMBL/GenBank/DDBJ databases">
        <authorList>
            <person name="Kallberg Y."/>
            <person name="Tangrot J."/>
            <person name="Rosling A."/>
        </authorList>
    </citation>
    <scope>NUCLEOTIDE SEQUENCE</scope>
    <source>
        <strain evidence="2">FL130A</strain>
    </source>
</reference>
<dbReference type="OrthoDB" id="10313202at2759"/>
<dbReference type="Proteomes" id="UP000789508">
    <property type="component" value="Unassembled WGS sequence"/>
</dbReference>
<feature type="compositionally biased region" description="Polar residues" evidence="1">
    <location>
        <begin position="409"/>
        <end position="421"/>
    </location>
</feature>
<organism evidence="2 3">
    <name type="scientific">Ambispora leptoticha</name>
    <dbReference type="NCBI Taxonomy" id="144679"/>
    <lineage>
        <taxon>Eukaryota</taxon>
        <taxon>Fungi</taxon>
        <taxon>Fungi incertae sedis</taxon>
        <taxon>Mucoromycota</taxon>
        <taxon>Glomeromycotina</taxon>
        <taxon>Glomeromycetes</taxon>
        <taxon>Archaeosporales</taxon>
        <taxon>Ambisporaceae</taxon>
        <taxon>Ambispora</taxon>
    </lineage>
</organism>
<proteinExistence type="predicted"/>
<gene>
    <name evidence="2" type="ORF">ALEPTO_LOCUS783</name>
</gene>
<evidence type="ECO:0000256" key="1">
    <source>
        <dbReference type="SAM" id="MobiDB-lite"/>
    </source>
</evidence>
<dbReference type="AlphaFoldDB" id="A0A9N8VGK7"/>
<accession>A0A9N8VGK7</accession>
<feature type="region of interest" description="Disordered" evidence="1">
    <location>
        <begin position="409"/>
        <end position="442"/>
    </location>
</feature>
<keyword evidence="3" id="KW-1185">Reference proteome</keyword>
<sequence length="442" mass="51830">MSFKPKIRVAHGIPLSERWLNVHCAYIMKRINKNQTFIGATNDLEYELARVSAEIHNVDAPKRMGGKMEPILAITGFNNASETKIFAKECEKNFKWGRYDKSWQNKVKPKIEKLVPNFALIGKMWGKTPKHSRGPRGGYGLESEGKIPPPPPSVKKMTFTSGVLRRIWTVRETFRNDDPEADEKFYQNSHEFQDWYMKLCARLAKKQRKLHRQELKREYLNTLGAAPMPFLTLGEYKIDNNSDELISNMGLINEFSSEPWRKGIKYADRDQLDEWSEFYTASHYDLQQRINDFDKKLKELNSRPTAAPNLSPPRIWRKERNWVVHWSPKIMKNEELLEILKKDWDFLELHNNRKSWIQHKELEYDWRPSTQRPPRSKGIPGFLEPLRQPKDILSVPRRKLWRYVRGYSGSSAVGNSQSFSHQGPPRGSVRSRQDSDSEEDDD</sequence>
<feature type="region of interest" description="Disordered" evidence="1">
    <location>
        <begin position="130"/>
        <end position="154"/>
    </location>
</feature>
<comment type="caution">
    <text evidence="2">The sequence shown here is derived from an EMBL/GenBank/DDBJ whole genome shotgun (WGS) entry which is preliminary data.</text>
</comment>
<dbReference type="EMBL" id="CAJVPS010000066">
    <property type="protein sequence ID" value="CAG8447498.1"/>
    <property type="molecule type" value="Genomic_DNA"/>
</dbReference>
<name>A0A9N8VGK7_9GLOM</name>
<protein>
    <submittedName>
        <fullName evidence="2">10993_t:CDS:1</fullName>
    </submittedName>
</protein>
<evidence type="ECO:0000313" key="3">
    <source>
        <dbReference type="Proteomes" id="UP000789508"/>
    </source>
</evidence>